<evidence type="ECO:0000313" key="2">
    <source>
        <dbReference type="Proteomes" id="UP001597053"/>
    </source>
</evidence>
<reference evidence="2" key="1">
    <citation type="journal article" date="2019" name="Int. J. Syst. Evol. Microbiol.">
        <title>The Global Catalogue of Microorganisms (GCM) 10K type strain sequencing project: providing services to taxonomists for standard genome sequencing and annotation.</title>
        <authorList>
            <consortium name="The Broad Institute Genomics Platform"/>
            <consortium name="The Broad Institute Genome Sequencing Center for Infectious Disease"/>
            <person name="Wu L."/>
            <person name="Ma J."/>
        </authorList>
    </citation>
    <scope>NUCLEOTIDE SEQUENCE [LARGE SCALE GENOMIC DNA]</scope>
    <source>
        <strain evidence="2">JCM 32148</strain>
    </source>
</reference>
<comment type="caution">
    <text evidence="1">The sequence shown here is derived from an EMBL/GenBank/DDBJ whole genome shotgun (WGS) entry which is preliminary data.</text>
</comment>
<sequence length="180" mass="19388">MRLDRAGVERVADEVAGQVRRPGRSDAPPNPELCVDQVNDLQRLVFNRRAPIAGSRRTTDDSKIGTGHVADRLGGDARWHRVPSWADVESVVTAAGPGSMALVLWQQPSGIGHAFALYHTTDLLEPLQWLEPQRPKGSRLVTRDDLGSAVAARVLILDPAGREIPLADTPEADGSGKPSP</sequence>
<dbReference type="Proteomes" id="UP001597053">
    <property type="component" value="Unassembled WGS sequence"/>
</dbReference>
<dbReference type="EMBL" id="JBHTHM010002713">
    <property type="protein sequence ID" value="MFD0788361.1"/>
    <property type="molecule type" value="Genomic_DNA"/>
</dbReference>
<keyword evidence="2" id="KW-1185">Reference proteome</keyword>
<feature type="non-terminal residue" evidence="1">
    <location>
        <position position="180"/>
    </location>
</feature>
<proteinExistence type="predicted"/>
<organism evidence="1 2">
    <name type="scientific">Micromonospora azadirachtae</name>
    <dbReference type="NCBI Taxonomy" id="1970735"/>
    <lineage>
        <taxon>Bacteria</taxon>
        <taxon>Bacillati</taxon>
        <taxon>Actinomycetota</taxon>
        <taxon>Actinomycetes</taxon>
        <taxon>Micromonosporales</taxon>
        <taxon>Micromonosporaceae</taxon>
        <taxon>Micromonospora</taxon>
    </lineage>
</organism>
<evidence type="ECO:0000313" key="1">
    <source>
        <dbReference type="EMBL" id="MFD0788361.1"/>
    </source>
</evidence>
<gene>
    <name evidence="1" type="ORF">ACFQZ8_30985</name>
</gene>
<evidence type="ECO:0008006" key="3">
    <source>
        <dbReference type="Google" id="ProtNLM"/>
    </source>
</evidence>
<name>A0ABW3ACR4_9ACTN</name>
<protein>
    <recommendedName>
        <fullName evidence="3">Papain fold toxin 1, glutamine deamidase</fullName>
    </recommendedName>
</protein>
<accession>A0ABW3ACR4</accession>